<proteinExistence type="predicted"/>
<reference evidence="6" key="1">
    <citation type="journal article" date="2013" name="Science">
        <title>The Amborella genome and the evolution of flowering plants.</title>
        <authorList>
            <consortium name="Amborella Genome Project"/>
        </authorList>
    </citation>
    <scope>NUCLEOTIDE SEQUENCE [LARGE SCALE GENOMIC DNA]</scope>
</reference>
<dbReference type="InterPro" id="IPR006569">
    <property type="entry name" value="CID_dom"/>
</dbReference>
<dbReference type="CDD" id="cd16981">
    <property type="entry name" value="CID_RPRD_like"/>
    <property type="match status" value="1"/>
</dbReference>
<dbReference type="GO" id="GO:0031124">
    <property type="term" value="P:mRNA 3'-end processing"/>
    <property type="evidence" value="ECO:0000318"/>
    <property type="project" value="GO_Central"/>
</dbReference>
<evidence type="ECO:0000313" key="5">
    <source>
        <dbReference type="EMBL" id="ERM99030.1"/>
    </source>
</evidence>
<dbReference type="SMART" id="SM00582">
    <property type="entry name" value="RPR"/>
    <property type="match status" value="1"/>
</dbReference>
<keyword evidence="1" id="KW-0507">mRNA processing</keyword>
<feature type="region of interest" description="Disordered" evidence="3">
    <location>
        <begin position="315"/>
        <end position="357"/>
    </location>
</feature>
<dbReference type="PROSITE" id="PS51391">
    <property type="entry name" value="CID"/>
    <property type="match status" value="1"/>
</dbReference>
<dbReference type="Gene3D" id="1.25.40.90">
    <property type="match status" value="1"/>
</dbReference>
<dbReference type="Gramene" id="ERM99030">
    <property type="protein sequence ID" value="ERM99030"/>
    <property type="gene ID" value="AMTR_s00101p00059130"/>
</dbReference>
<evidence type="ECO:0000259" key="4">
    <source>
        <dbReference type="PROSITE" id="PS51391"/>
    </source>
</evidence>
<dbReference type="STRING" id="13333.W1NUU2"/>
<feature type="compositionally biased region" description="Polar residues" evidence="3">
    <location>
        <begin position="396"/>
        <end position="412"/>
    </location>
</feature>
<feature type="region of interest" description="Disordered" evidence="3">
    <location>
        <begin position="396"/>
        <end position="421"/>
    </location>
</feature>
<dbReference type="GO" id="GO:0000993">
    <property type="term" value="F:RNA polymerase II complex binding"/>
    <property type="evidence" value="ECO:0000318"/>
    <property type="project" value="GO_Central"/>
</dbReference>
<dbReference type="GO" id="GO:0005634">
    <property type="term" value="C:nucleus"/>
    <property type="evidence" value="ECO:0007669"/>
    <property type="project" value="UniProtKB-ARBA"/>
</dbReference>
<dbReference type="PANTHER" id="PTHR12460:SF0">
    <property type="entry name" value="CID DOMAIN-CONTAINING PROTEIN-RELATED"/>
    <property type="match status" value="1"/>
</dbReference>
<keyword evidence="2" id="KW-0175">Coiled coil</keyword>
<dbReference type="HOGENOM" id="CLU_024771_1_0_1"/>
<evidence type="ECO:0000256" key="1">
    <source>
        <dbReference type="ARBA" id="ARBA00022664"/>
    </source>
</evidence>
<evidence type="ECO:0000256" key="3">
    <source>
        <dbReference type="SAM" id="MobiDB-lite"/>
    </source>
</evidence>
<feature type="compositionally biased region" description="Pro residues" evidence="3">
    <location>
        <begin position="322"/>
        <end position="331"/>
    </location>
</feature>
<dbReference type="PANTHER" id="PTHR12460">
    <property type="entry name" value="CYCLIN-DEPENDENT KINASE INHIBITOR-RELATED PROTEIN"/>
    <property type="match status" value="1"/>
</dbReference>
<dbReference type="Pfam" id="PF04818">
    <property type="entry name" value="CID"/>
    <property type="match status" value="1"/>
</dbReference>
<keyword evidence="6" id="KW-1185">Reference proteome</keyword>
<feature type="compositionally biased region" description="Low complexity" evidence="3">
    <location>
        <begin position="332"/>
        <end position="344"/>
    </location>
</feature>
<dbReference type="eggNOG" id="KOG2669">
    <property type="taxonomic scope" value="Eukaryota"/>
</dbReference>
<sequence>MEDLNYNEEIRRSRFIVAIQNVQYLNRRYVIASSAFHTRVSLNFKLALSHWCIFHRKKAKQVVETWEKLFNSSQKEQRIAFLYLANDILQNSRRKGSEFVNEFWKVLPRALKDVLENNGEPGKKVVTRLMDIWEERKVFGSRARSLKAQMLGKDPPPLPENNGKSSNSNSIKIVKKDTNFLRIKLAVGGMPEKILSSFHSVHDDHVKEDNALNSCKASVHHMGKLEKDAETACSRGDPQGATLANELDEQESNLRQCIEVLKSIEANRASLIIQLKEALQEQESQLEQVRNQLKVAQAQIDQASRIRHRLATAHLTTSSDLSPPPTNPNPTPILNLTPPLSNSNTKSASIPEPPKKSAAELAAEMAAKLTASTSSAQIFSSVLSSLAAEEAASSQKSGSFFGQEGTPENWNESPLEKKPKLEKPMPVFTQITQQITQGLAFPQPHMQQYVQPSGGLMMGLAYSYGPGGPPLPPPPPLPVHAMMGPRDRILHAGE</sequence>
<feature type="domain" description="CID" evidence="4">
    <location>
        <begin position="7"/>
        <end position="155"/>
    </location>
</feature>
<gene>
    <name evidence="5" type="ORF">AMTR_s00101p00059130</name>
</gene>
<evidence type="ECO:0000256" key="2">
    <source>
        <dbReference type="SAM" id="Coils"/>
    </source>
</evidence>
<dbReference type="Proteomes" id="UP000017836">
    <property type="component" value="Unassembled WGS sequence"/>
</dbReference>
<feature type="coiled-coil region" evidence="2">
    <location>
        <begin position="247"/>
        <end position="306"/>
    </location>
</feature>
<feature type="region of interest" description="Disordered" evidence="3">
    <location>
        <begin position="150"/>
        <end position="169"/>
    </location>
</feature>
<dbReference type="OMA" id="PMISFAP"/>
<dbReference type="SUPFAM" id="SSF48464">
    <property type="entry name" value="ENTH/VHS domain"/>
    <property type="match status" value="1"/>
</dbReference>
<dbReference type="InterPro" id="IPR008942">
    <property type="entry name" value="ENTH_VHS"/>
</dbReference>
<accession>W1NUU2</accession>
<dbReference type="AlphaFoldDB" id="W1NUU2"/>
<dbReference type="EMBL" id="KI395058">
    <property type="protein sequence ID" value="ERM99030.1"/>
    <property type="molecule type" value="Genomic_DNA"/>
</dbReference>
<protein>
    <recommendedName>
        <fullName evidence="4">CID domain-containing protein</fullName>
    </recommendedName>
</protein>
<name>W1NUU2_AMBTC</name>
<organism evidence="5 6">
    <name type="scientific">Amborella trichopoda</name>
    <dbReference type="NCBI Taxonomy" id="13333"/>
    <lineage>
        <taxon>Eukaryota</taxon>
        <taxon>Viridiplantae</taxon>
        <taxon>Streptophyta</taxon>
        <taxon>Embryophyta</taxon>
        <taxon>Tracheophyta</taxon>
        <taxon>Spermatophyta</taxon>
        <taxon>Magnoliopsida</taxon>
        <taxon>Amborellales</taxon>
        <taxon>Amborellaceae</taxon>
        <taxon>Amborella</taxon>
    </lineage>
</organism>
<evidence type="ECO:0000313" key="6">
    <source>
        <dbReference type="Proteomes" id="UP000017836"/>
    </source>
</evidence>